<dbReference type="EMBL" id="BPFZ01000001">
    <property type="protein sequence ID" value="GIU66012.1"/>
    <property type="molecule type" value="Genomic_DNA"/>
</dbReference>
<gene>
    <name evidence="1" type="ORF">PsB1_0166</name>
</gene>
<name>A0ABQ4PSP5_9PROT</name>
<reference evidence="1" key="1">
    <citation type="submission" date="2021-05" db="EMBL/GenBank/DDBJ databases">
        <authorList>
            <person name="Tanabe Y."/>
        </authorList>
    </citation>
    <scope>NUCLEOTIDE SEQUENCE</scope>
    <source>
        <strain evidence="1">BOTRYCO-1</strain>
    </source>
</reference>
<protein>
    <submittedName>
        <fullName evidence="1">Uncharacterized protein</fullName>
    </submittedName>
</protein>
<evidence type="ECO:0000313" key="2">
    <source>
        <dbReference type="Proteomes" id="UP001161064"/>
    </source>
</evidence>
<keyword evidence="2" id="KW-1185">Reference proteome</keyword>
<evidence type="ECO:0000313" key="1">
    <source>
        <dbReference type="EMBL" id="GIU66012.1"/>
    </source>
</evidence>
<dbReference type="RefSeq" id="WP_284358482.1">
    <property type="nucleotide sequence ID" value="NZ_BPFZ01000001.1"/>
</dbReference>
<dbReference type="Proteomes" id="UP001161064">
    <property type="component" value="Unassembled WGS sequence"/>
</dbReference>
<organism evidence="1 2">
    <name type="scientific">Candidatus Phycosocius spiralis</name>
    <dbReference type="NCBI Taxonomy" id="2815099"/>
    <lineage>
        <taxon>Bacteria</taxon>
        <taxon>Pseudomonadati</taxon>
        <taxon>Pseudomonadota</taxon>
        <taxon>Alphaproteobacteria</taxon>
        <taxon>Caulobacterales</taxon>
        <taxon>Caulobacterales incertae sedis</taxon>
        <taxon>Candidatus Phycosocius</taxon>
    </lineage>
</organism>
<proteinExistence type="predicted"/>
<sequence length="144" mass="15171">MSDVSNKILQYALRDQLPWQPFKMTMSAGHGAGLSANVYRADNTNVTGQNGLGTATFQIRPSASIAGGGDGVSILLKLAVTPLGGNAVPQGTPYSVAIAFDRTSIEQRLILPVGKSWTGSPIVISGNYSTAIFYVQVVLNFRGL</sequence>
<accession>A0ABQ4PSP5</accession>
<reference evidence="1" key="2">
    <citation type="journal article" date="2023" name="ISME Commun">
        <title>Characterization of a bloom-associated alphaproteobacterial lineage, 'Candidatus Phycosocius': insights into freshwater algal-bacterial interactions.</title>
        <authorList>
            <person name="Tanabe Y."/>
            <person name="Yamaguchi H."/>
            <person name="Yoshida M."/>
            <person name="Kai A."/>
            <person name="Okazaki Y."/>
        </authorList>
    </citation>
    <scope>NUCLEOTIDE SEQUENCE</scope>
    <source>
        <strain evidence="1">BOTRYCO-1</strain>
    </source>
</reference>
<comment type="caution">
    <text evidence="1">The sequence shown here is derived from an EMBL/GenBank/DDBJ whole genome shotgun (WGS) entry which is preliminary data.</text>
</comment>